<keyword evidence="3" id="KW-1185">Reference proteome</keyword>
<feature type="compositionally biased region" description="Low complexity" evidence="1">
    <location>
        <begin position="184"/>
        <end position="210"/>
    </location>
</feature>
<dbReference type="AlphaFoldDB" id="A0AAN6JLR9"/>
<feature type="compositionally biased region" description="Polar residues" evidence="1">
    <location>
        <begin position="658"/>
        <end position="691"/>
    </location>
</feature>
<accession>A0AAN6JLR9</accession>
<feature type="region of interest" description="Disordered" evidence="1">
    <location>
        <begin position="331"/>
        <end position="356"/>
    </location>
</feature>
<dbReference type="PANTHER" id="PTHR48465:SF1">
    <property type="entry name" value="PROTEIN SSUH2 HOMOLOG"/>
    <property type="match status" value="1"/>
</dbReference>
<feature type="compositionally biased region" description="Polar residues" evidence="1">
    <location>
        <begin position="729"/>
        <end position="747"/>
    </location>
</feature>
<evidence type="ECO:0000313" key="3">
    <source>
        <dbReference type="Proteomes" id="UP001176521"/>
    </source>
</evidence>
<feature type="compositionally biased region" description="Pro residues" evidence="1">
    <location>
        <begin position="166"/>
        <end position="177"/>
    </location>
</feature>
<feature type="compositionally biased region" description="Low complexity" evidence="1">
    <location>
        <begin position="692"/>
        <end position="708"/>
    </location>
</feature>
<comment type="caution">
    <text evidence="2">The sequence shown here is derived from an EMBL/GenBank/DDBJ whole genome shotgun (WGS) entry which is preliminary data.</text>
</comment>
<protein>
    <submittedName>
        <fullName evidence="2">Uncharacterized protein</fullName>
    </submittedName>
</protein>
<dbReference type="PANTHER" id="PTHR48465">
    <property type="entry name" value="PROTEIN SSUH2 HOMOLOG"/>
    <property type="match status" value="1"/>
</dbReference>
<feature type="compositionally biased region" description="Basic and acidic residues" evidence="1">
    <location>
        <begin position="211"/>
        <end position="222"/>
    </location>
</feature>
<dbReference type="EMBL" id="JAPDMQ010000063">
    <property type="protein sequence ID" value="KAK0537248.1"/>
    <property type="molecule type" value="Genomic_DNA"/>
</dbReference>
<feature type="region of interest" description="Disordered" evidence="1">
    <location>
        <begin position="729"/>
        <end position="789"/>
    </location>
</feature>
<sequence length="789" mass="87209">MNGVHQQSYIAPRSFRAQHYRGASLNMQPPPAPNDPSYLRDLYEQQPQVQITQDPVIMGTNEITEGWAALHIKDLDQRLEKINQPAHLNASRQPILDHAYESPRSNSTGSPMSTPQLVYSTPQLDLLSPASHQPNNSSSGGSVASSGSPKTPRSDASFEQDRQYPPVSPAQPSPPVTYEPKSFEQQQQYEQHYQQQQQYAQAQYDQQYEQQHYHQQQDEVKHSMPQVHQYDTQHLHQPQQAQLDHVSHEEIDGYFSSELQDQITELQTVQHHIAESTGSRNSVYEELSARLQPSDVAFTCVDIPVPELSMRDIRTELIKKFPFLVQPPEPVVKPRKPGAPPPALEPRARTAGPEEQAARERSLVLNLEKEDVRSVIKAQIVLESRKGQFRKLGKAVEGAAVLPLPVMPSPWLLPIDVSTILANGKRKNKKTFQLPDYQMNADCLACHGSCRETCTGCSGIQADSCFWCEGTGKRRGGKTCQECKGKNVYQCNDCDNAGTVQCRECEGAGHTLVGYVVEVKLRAVELPPIPVSLLRDDRTDSVPETVEAVRECAVEKVCKAAYKLCDDQATDAVPVVPVMARCFWERSVIRTVSVVRPFNVKWKKGKMTGEDHIDEYTRRAYGQQSIPSELEDPSVAETRYFVVPSDPTATPYELISRSRAQSRAGTPSQSRRMTPAHTPNQLSPRHSSTNLAGSMRGASSAMQSAMSSPGYANNPDYLNSGGSLGPAFSYSQPNGSVKSLNKRSTSMPKIFSRRKSSSGTSSPANGAFTPAAPPLPRNASAQYLPGVGA</sequence>
<feature type="region of interest" description="Disordered" evidence="1">
    <location>
        <begin position="126"/>
        <end position="222"/>
    </location>
</feature>
<dbReference type="InterPro" id="IPR052789">
    <property type="entry name" value="SSUH2_homolog"/>
</dbReference>
<dbReference type="Proteomes" id="UP001176521">
    <property type="component" value="Unassembled WGS sequence"/>
</dbReference>
<feature type="region of interest" description="Disordered" evidence="1">
    <location>
        <begin position="651"/>
        <end position="708"/>
    </location>
</feature>
<name>A0AAN6JLR9_9BASI</name>
<reference evidence="2" key="1">
    <citation type="journal article" date="2023" name="PhytoFront">
        <title>Draft Genome Resources of Seven Strains of Tilletia horrida, Causal Agent of Kernel Smut of Rice.</title>
        <authorList>
            <person name="Khanal S."/>
            <person name="Antony Babu S."/>
            <person name="Zhou X.G."/>
        </authorList>
    </citation>
    <scope>NUCLEOTIDE SEQUENCE</scope>
    <source>
        <strain evidence="2">TX3</strain>
    </source>
</reference>
<feature type="compositionally biased region" description="Low complexity" evidence="1">
    <location>
        <begin position="137"/>
        <end position="148"/>
    </location>
</feature>
<feature type="compositionally biased region" description="Pro residues" evidence="1">
    <location>
        <begin position="331"/>
        <end position="344"/>
    </location>
</feature>
<proteinExistence type="predicted"/>
<evidence type="ECO:0000256" key="1">
    <source>
        <dbReference type="SAM" id="MobiDB-lite"/>
    </source>
</evidence>
<evidence type="ECO:0000313" key="2">
    <source>
        <dbReference type="EMBL" id="KAK0537248.1"/>
    </source>
</evidence>
<dbReference type="SUPFAM" id="SSF48695">
    <property type="entry name" value="Multiheme cytochromes"/>
    <property type="match status" value="1"/>
</dbReference>
<gene>
    <name evidence="2" type="ORF">OC842_001705</name>
</gene>
<dbReference type="InterPro" id="IPR036280">
    <property type="entry name" value="Multihaem_cyt_sf"/>
</dbReference>
<organism evidence="2 3">
    <name type="scientific">Tilletia horrida</name>
    <dbReference type="NCBI Taxonomy" id="155126"/>
    <lineage>
        <taxon>Eukaryota</taxon>
        <taxon>Fungi</taxon>
        <taxon>Dikarya</taxon>
        <taxon>Basidiomycota</taxon>
        <taxon>Ustilaginomycotina</taxon>
        <taxon>Exobasidiomycetes</taxon>
        <taxon>Tilletiales</taxon>
        <taxon>Tilletiaceae</taxon>
        <taxon>Tilletia</taxon>
    </lineage>
</organism>